<dbReference type="EMBL" id="JACIDT010000015">
    <property type="protein sequence ID" value="MBB3927815.1"/>
    <property type="molecule type" value="Genomic_DNA"/>
</dbReference>
<dbReference type="AlphaFoldDB" id="A0A7W6BIV8"/>
<organism evidence="2 3">
    <name type="scientific">Sphingobium jiangsuense</name>
    <dbReference type="NCBI Taxonomy" id="870476"/>
    <lineage>
        <taxon>Bacteria</taxon>
        <taxon>Pseudomonadati</taxon>
        <taxon>Pseudomonadota</taxon>
        <taxon>Alphaproteobacteria</taxon>
        <taxon>Sphingomonadales</taxon>
        <taxon>Sphingomonadaceae</taxon>
        <taxon>Sphingobium</taxon>
    </lineage>
</organism>
<comment type="caution">
    <text evidence="2">The sequence shown here is derived from an EMBL/GenBank/DDBJ whole genome shotgun (WGS) entry which is preliminary data.</text>
</comment>
<name>A0A7W6BIV8_9SPHN</name>
<keyword evidence="3" id="KW-1185">Reference proteome</keyword>
<dbReference type="Proteomes" id="UP000571950">
    <property type="component" value="Unassembled WGS sequence"/>
</dbReference>
<dbReference type="RefSeq" id="WP_284278894.1">
    <property type="nucleotide sequence ID" value="NZ_BSPS01000134.1"/>
</dbReference>
<sequence>MIVMRQTAGGVVVDGRLVALRIEDGGAPMPEPEAPPSVEDEEE</sequence>
<reference evidence="2 3" key="1">
    <citation type="submission" date="2020-08" db="EMBL/GenBank/DDBJ databases">
        <title>Genomic Encyclopedia of Type Strains, Phase IV (KMG-IV): sequencing the most valuable type-strain genomes for metagenomic binning, comparative biology and taxonomic classification.</title>
        <authorList>
            <person name="Goeker M."/>
        </authorList>
    </citation>
    <scope>NUCLEOTIDE SEQUENCE [LARGE SCALE GENOMIC DNA]</scope>
    <source>
        <strain evidence="2 3">DSM 26189</strain>
    </source>
</reference>
<accession>A0A7W6BIV8</accession>
<gene>
    <name evidence="2" type="ORF">GGR43_003552</name>
</gene>
<proteinExistence type="predicted"/>
<feature type="region of interest" description="Disordered" evidence="1">
    <location>
        <begin position="23"/>
        <end position="43"/>
    </location>
</feature>
<evidence type="ECO:0000313" key="3">
    <source>
        <dbReference type="Proteomes" id="UP000571950"/>
    </source>
</evidence>
<protein>
    <submittedName>
        <fullName evidence="2">Uncharacterized protein</fullName>
    </submittedName>
</protein>
<evidence type="ECO:0000313" key="2">
    <source>
        <dbReference type="EMBL" id="MBB3927815.1"/>
    </source>
</evidence>
<evidence type="ECO:0000256" key="1">
    <source>
        <dbReference type="SAM" id="MobiDB-lite"/>
    </source>
</evidence>